<evidence type="ECO:0000313" key="2">
    <source>
        <dbReference type="EMBL" id="EER43973.1"/>
    </source>
</evidence>
<dbReference type="AlphaFoldDB" id="C6H6F2"/>
<proteinExistence type="predicted"/>
<sequence length="103" mass="11766">MSDNTNVKARRRDTVFPRSNPASQSLAPKRLLLGSESSECLQKPQKLRRMIPISTQHSFSTEGNPWSRYKRSFCLPQAGHGILVHTKSVPFDERIFKEIQGQQ</sequence>
<dbReference type="EMBL" id="GG692420">
    <property type="protein sequence ID" value="EER43973.1"/>
    <property type="molecule type" value="Genomic_DNA"/>
</dbReference>
<accession>C6H6F2</accession>
<feature type="region of interest" description="Disordered" evidence="1">
    <location>
        <begin position="1"/>
        <end position="29"/>
    </location>
</feature>
<dbReference type="HOGENOM" id="CLU_2262990_0_0_1"/>
<evidence type="ECO:0000256" key="1">
    <source>
        <dbReference type="SAM" id="MobiDB-lite"/>
    </source>
</evidence>
<dbReference type="VEuPathDB" id="FungiDB:HCDG_02003"/>
<name>C6H6F2_AJECH</name>
<protein>
    <submittedName>
        <fullName evidence="2">Uncharacterized protein</fullName>
    </submittedName>
</protein>
<dbReference type="Proteomes" id="UP000002624">
    <property type="component" value="Unassembled WGS sequence"/>
</dbReference>
<reference evidence="3" key="1">
    <citation type="submission" date="2009-05" db="EMBL/GenBank/DDBJ databases">
        <title>The genome sequence of Ajellomyces capsulatus strain H143.</title>
        <authorList>
            <person name="Champion M."/>
            <person name="Cuomo C.A."/>
            <person name="Ma L.-J."/>
            <person name="Henn M.R."/>
            <person name="Sil A."/>
            <person name="Goldman B."/>
            <person name="Young S.K."/>
            <person name="Kodira C.D."/>
            <person name="Zeng Q."/>
            <person name="Koehrsen M."/>
            <person name="Alvarado L."/>
            <person name="Berlin A.M."/>
            <person name="Borenstein D."/>
            <person name="Chen Z."/>
            <person name="Engels R."/>
            <person name="Freedman E."/>
            <person name="Gellesch M."/>
            <person name="Goldberg J."/>
            <person name="Griggs A."/>
            <person name="Gujja S."/>
            <person name="Heiman D.I."/>
            <person name="Hepburn T.A."/>
            <person name="Howarth C."/>
            <person name="Jen D."/>
            <person name="Larson L."/>
            <person name="Lewis B."/>
            <person name="Mehta T."/>
            <person name="Park D."/>
            <person name="Pearson M."/>
            <person name="Roberts A."/>
            <person name="Saif S."/>
            <person name="Shea T.D."/>
            <person name="Shenoy N."/>
            <person name="Sisk P."/>
            <person name="Stolte C."/>
            <person name="Sykes S."/>
            <person name="Walk T."/>
            <person name="White J."/>
            <person name="Yandava C."/>
            <person name="Klein B."/>
            <person name="McEwen J.G."/>
            <person name="Puccia R."/>
            <person name="Goldman G.H."/>
            <person name="Felipe M.S."/>
            <person name="Nino-Vega G."/>
            <person name="San-Blas G."/>
            <person name="Taylor J.W."/>
            <person name="Mendoza L."/>
            <person name="Galagan J.E."/>
            <person name="Nusbaum C."/>
            <person name="Birren B.W."/>
        </authorList>
    </citation>
    <scope>NUCLEOTIDE SEQUENCE [LARGE SCALE GENOMIC DNA]</scope>
    <source>
        <strain evidence="3">H143</strain>
    </source>
</reference>
<evidence type="ECO:0000313" key="3">
    <source>
        <dbReference type="Proteomes" id="UP000002624"/>
    </source>
</evidence>
<gene>
    <name evidence="2" type="ORF">HCDG_02003</name>
</gene>
<organism evidence="2 3">
    <name type="scientific">Ajellomyces capsulatus (strain H143)</name>
    <name type="common">Darling's disease fungus</name>
    <name type="synonym">Histoplasma capsulatum</name>
    <dbReference type="NCBI Taxonomy" id="544712"/>
    <lineage>
        <taxon>Eukaryota</taxon>
        <taxon>Fungi</taxon>
        <taxon>Dikarya</taxon>
        <taxon>Ascomycota</taxon>
        <taxon>Pezizomycotina</taxon>
        <taxon>Eurotiomycetes</taxon>
        <taxon>Eurotiomycetidae</taxon>
        <taxon>Onygenales</taxon>
        <taxon>Ajellomycetaceae</taxon>
        <taxon>Histoplasma</taxon>
    </lineage>
</organism>